<keyword evidence="1" id="KW-0677">Repeat</keyword>
<comment type="caution">
    <text evidence="5">The sequence shown here is derived from an EMBL/GenBank/DDBJ whole genome shotgun (WGS) entry which is preliminary data.</text>
</comment>
<protein>
    <recommendedName>
        <fullName evidence="4">SAM domain-containing protein</fullName>
    </recommendedName>
</protein>
<evidence type="ECO:0000256" key="3">
    <source>
        <dbReference type="SAM" id="Phobius"/>
    </source>
</evidence>
<evidence type="ECO:0000313" key="6">
    <source>
        <dbReference type="Proteomes" id="UP000824120"/>
    </source>
</evidence>
<reference evidence="5 6" key="1">
    <citation type="submission" date="2020-09" db="EMBL/GenBank/DDBJ databases">
        <title>De no assembly of potato wild relative species, Solanum commersonii.</title>
        <authorList>
            <person name="Cho K."/>
        </authorList>
    </citation>
    <scope>NUCLEOTIDE SEQUENCE [LARGE SCALE GENOMIC DNA]</scope>
    <source>
        <strain evidence="5">LZ3.2</strain>
        <tissue evidence="5">Leaf</tissue>
    </source>
</reference>
<gene>
    <name evidence="5" type="ORF">H5410_009566</name>
</gene>
<organism evidence="5 6">
    <name type="scientific">Solanum commersonii</name>
    <name type="common">Commerson's wild potato</name>
    <name type="synonym">Commerson's nightshade</name>
    <dbReference type="NCBI Taxonomy" id="4109"/>
    <lineage>
        <taxon>Eukaryota</taxon>
        <taxon>Viridiplantae</taxon>
        <taxon>Streptophyta</taxon>
        <taxon>Embryophyta</taxon>
        <taxon>Tracheophyta</taxon>
        <taxon>Spermatophyta</taxon>
        <taxon>Magnoliopsida</taxon>
        <taxon>eudicotyledons</taxon>
        <taxon>Gunneridae</taxon>
        <taxon>Pentapetalae</taxon>
        <taxon>asterids</taxon>
        <taxon>lamiids</taxon>
        <taxon>Solanales</taxon>
        <taxon>Solanaceae</taxon>
        <taxon>Solanoideae</taxon>
        <taxon>Solaneae</taxon>
        <taxon>Solanum</taxon>
    </lineage>
</organism>
<evidence type="ECO:0000313" key="5">
    <source>
        <dbReference type="EMBL" id="KAG5624348.1"/>
    </source>
</evidence>
<feature type="transmembrane region" description="Helical" evidence="3">
    <location>
        <begin position="95"/>
        <end position="117"/>
    </location>
</feature>
<keyword evidence="3" id="KW-0812">Transmembrane</keyword>
<evidence type="ECO:0000256" key="1">
    <source>
        <dbReference type="ARBA" id="ARBA00022737"/>
    </source>
</evidence>
<dbReference type="SUPFAM" id="SSF47769">
    <property type="entry name" value="SAM/Pointed domain"/>
    <property type="match status" value="1"/>
</dbReference>
<name>A0A9J6AJ41_SOLCO</name>
<feature type="compositionally biased region" description="Low complexity" evidence="2">
    <location>
        <begin position="48"/>
        <end position="62"/>
    </location>
</feature>
<dbReference type="InterPro" id="IPR001660">
    <property type="entry name" value="SAM"/>
</dbReference>
<evidence type="ECO:0000256" key="2">
    <source>
        <dbReference type="SAM" id="MobiDB-lite"/>
    </source>
</evidence>
<dbReference type="InterPro" id="IPR013761">
    <property type="entry name" value="SAM/pointed_sf"/>
</dbReference>
<feature type="region of interest" description="Disordered" evidence="2">
    <location>
        <begin position="39"/>
        <end position="79"/>
    </location>
</feature>
<dbReference type="AlphaFoldDB" id="A0A9J6AJ41"/>
<dbReference type="PANTHER" id="PTHR10627">
    <property type="entry name" value="SCP160"/>
    <property type="match status" value="1"/>
</dbReference>
<dbReference type="Pfam" id="PF00536">
    <property type="entry name" value="SAM_1"/>
    <property type="match status" value="1"/>
</dbReference>
<dbReference type="SMART" id="SM00454">
    <property type="entry name" value="SAM"/>
    <property type="match status" value="1"/>
</dbReference>
<feature type="region of interest" description="Disordered" evidence="2">
    <location>
        <begin position="227"/>
        <end position="246"/>
    </location>
</feature>
<dbReference type="Gene3D" id="1.10.150.50">
    <property type="entry name" value="Transcription Factor, Ets-1"/>
    <property type="match status" value="1"/>
</dbReference>
<keyword evidence="3" id="KW-0472">Membrane</keyword>
<sequence>MDVFESKKKEKFSLGANLAVHKFGPSQMARPQVTITLGRSGQKVVKRSSASQGNGFSQQSSSRGKRSLGETYRTDSEDPMKSLRKRIMEGIDKTINVRVVVVILFDSGSFAIVFASVRGDKDAGGSRYGRQNGARIGKNDLRLKLTHRRRQREILLQIEERKREQHKRMTRSVQSAEQSHRRLVTSSQLSSGASELLQIEAIRSSYTSQTAGGVRPRSPYRLANDSKELSSSRNITAAQHVPSVRPAEASRMVHMAGNDLIDSSQLKVLTPVTMRSALAARNPLTGLPSANGSMLQSPYPDQPPVTVASLLNSLSLGKYTIHFQAEEVDMAALKQMGDRDLKELGIPMGPRKKILLAMLSQTRRPV</sequence>
<feature type="domain" description="SAM" evidence="4">
    <location>
        <begin position="306"/>
        <end position="365"/>
    </location>
</feature>
<keyword evidence="3" id="KW-1133">Transmembrane helix</keyword>
<accession>A0A9J6AJ41</accession>
<dbReference type="Proteomes" id="UP000824120">
    <property type="component" value="Chromosome 2"/>
</dbReference>
<dbReference type="PROSITE" id="PS50105">
    <property type="entry name" value="SAM_DOMAIN"/>
    <property type="match status" value="1"/>
</dbReference>
<feature type="region of interest" description="Disordered" evidence="2">
    <location>
        <begin position="159"/>
        <end position="187"/>
    </location>
</feature>
<keyword evidence="6" id="KW-1185">Reference proteome</keyword>
<dbReference type="PANTHER" id="PTHR10627:SF74">
    <property type="entry name" value="OS08G0526500 PROTEIN"/>
    <property type="match status" value="1"/>
</dbReference>
<dbReference type="OrthoDB" id="76949at2759"/>
<dbReference type="EMBL" id="JACXVP010000002">
    <property type="protein sequence ID" value="KAG5624348.1"/>
    <property type="molecule type" value="Genomic_DNA"/>
</dbReference>
<evidence type="ECO:0000259" key="4">
    <source>
        <dbReference type="PROSITE" id="PS50105"/>
    </source>
</evidence>
<proteinExistence type="predicted"/>